<dbReference type="Gene3D" id="3.40.50.300">
    <property type="entry name" value="P-loop containing nucleotide triphosphate hydrolases"/>
    <property type="match status" value="1"/>
</dbReference>
<dbReference type="InterPro" id="IPR027417">
    <property type="entry name" value="P-loop_NTPase"/>
</dbReference>
<feature type="domain" description="AAA+ ATPase" evidence="3">
    <location>
        <begin position="165"/>
        <end position="306"/>
    </location>
</feature>
<keyword evidence="1" id="KW-0547">Nucleotide-binding</keyword>
<dbReference type="RefSeq" id="WP_073151521.1">
    <property type="nucleotide sequence ID" value="NZ_FQVL01000001.1"/>
</dbReference>
<dbReference type="NCBIfam" id="TIGR02858">
    <property type="entry name" value="spore_III_AA"/>
    <property type="match status" value="1"/>
</dbReference>
<name>A0A1M4TMW9_9BACL</name>
<evidence type="ECO:0000259" key="3">
    <source>
        <dbReference type="SMART" id="SM00382"/>
    </source>
</evidence>
<evidence type="ECO:0000256" key="1">
    <source>
        <dbReference type="ARBA" id="ARBA00022741"/>
    </source>
</evidence>
<dbReference type="SUPFAM" id="SSF52540">
    <property type="entry name" value="P-loop containing nucleoside triphosphate hydrolases"/>
    <property type="match status" value="1"/>
</dbReference>
<dbReference type="AlphaFoldDB" id="A0A1M4TMW9"/>
<reference evidence="4 5" key="1">
    <citation type="submission" date="2016-11" db="EMBL/GenBank/DDBJ databases">
        <authorList>
            <person name="Jaros S."/>
            <person name="Januszkiewicz K."/>
            <person name="Wedrychowicz H."/>
        </authorList>
    </citation>
    <scope>NUCLEOTIDE SEQUENCE [LARGE SCALE GENOMIC DNA]</scope>
    <source>
        <strain evidence="4 5">DSM 44666</strain>
    </source>
</reference>
<dbReference type="InterPro" id="IPR014217">
    <property type="entry name" value="Spore_III_AA"/>
</dbReference>
<dbReference type="InterPro" id="IPR045735">
    <property type="entry name" value="Spore_III_AA_AAA+_ATPase"/>
</dbReference>
<evidence type="ECO:0000256" key="2">
    <source>
        <dbReference type="ARBA" id="ARBA00022840"/>
    </source>
</evidence>
<dbReference type="PANTHER" id="PTHR20953:SF3">
    <property type="entry name" value="P-LOOP CONTAINING NUCLEOSIDE TRIPHOSPHATE HYDROLASES SUPERFAMILY PROTEIN"/>
    <property type="match status" value="1"/>
</dbReference>
<dbReference type="Proteomes" id="UP000184476">
    <property type="component" value="Unassembled WGS sequence"/>
</dbReference>
<dbReference type="GO" id="GO:0005524">
    <property type="term" value="F:ATP binding"/>
    <property type="evidence" value="ECO:0007669"/>
    <property type="project" value="UniProtKB-KW"/>
</dbReference>
<proteinExistence type="predicted"/>
<dbReference type="Pfam" id="PF19568">
    <property type="entry name" value="Spore_III_AA"/>
    <property type="match status" value="1"/>
</dbReference>
<accession>A0A1M4TMW9</accession>
<dbReference type="SMART" id="SM00382">
    <property type="entry name" value="AAA"/>
    <property type="match status" value="1"/>
</dbReference>
<keyword evidence="5" id="KW-1185">Reference proteome</keyword>
<sequence>MLHKIGGKRWTGGVIINQQLVAIFPEVVRHVILSLEKGKQQQLEEVRLRQLRPIELIFTDGVFYIKQDQRILSQSPIDAMIATPEICQRFLNLVSQHSLYTLEEELQKGYITISGGHRVGITGKAILQDGKVTHLRDITHFNIRVAREVKGAGQHFIPYIYNKDGLQNIMIVAPPQCGKTTCIRDLARIVGNHHKVAIIDERSEIAGCLHGVPQFDVGLRTDVLDACPKAEGMMMMIRSMSPDLLIVDELGREEDGRAIQEAVYTGVRLIATLHGSRITDVTKRPILRSLIAERIFSYYIFLDRSKGPGTISTIYDNQLQKIEYVQTMVSQSC</sequence>
<evidence type="ECO:0000313" key="4">
    <source>
        <dbReference type="EMBL" id="SHE45839.1"/>
    </source>
</evidence>
<keyword evidence="2" id="KW-0067">ATP-binding</keyword>
<dbReference type="STRING" id="112248.SAMN05444392_101549"/>
<protein>
    <submittedName>
        <fullName evidence="4">Stage III sporulation protein AA</fullName>
    </submittedName>
</protein>
<gene>
    <name evidence="4" type="ORF">SAMN05444392_101549</name>
</gene>
<dbReference type="PANTHER" id="PTHR20953">
    <property type="entry name" value="KINASE-RELATED"/>
    <property type="match status" value="1"/>
</dbReference>
<evidence type="ECO:0000313" key="5">
    <source>
        <dbReference type="Proteomes" id="UP000184476"/>
    </source>
</evidence>
<dbReference type="OrthoDB" id="9768243at2"/>
<organism evidence="4 5">
    <name type="scientific">Seinonella peptonophila</name>
    <dbReference type="NCBI Taxonomy" id="112248"/>
    <lineage>
        <taxon>Bacteria</taxon>
        <taxon>Bacillati</taxon>
        <taxon>Bacillota</taxon>
        <taxon>Bacilli</taxon>
        <taxon>Bacillales</taxon>
        <taxon>Thermoactinomycetaceae</taxon>
        <taxon>Seinonella</taxon>
    </lineage>
</organism>
<dbReference type="InterPro" id="IPR003593">
    <property type="entry name" value="AAA+_ATPase"/>
</dbReference>
<dbReference type="EMBL" id="FQVL01000001">
    <property type="protein sequence ID" value="SHE45839.1"/>
    <property type="molecule type" value="Genomic_DNA"/>
</dbReference>